<proteinExistence type="predicted"/>
<keyword evidence="1" id="KW-0812">Transmembrane</keyword>
<evidence type="ECO:0000256" key="1">
    <source>
        <dbReference type="SAM" id="Phobius"/>
    </source>
</evidence>
<gene>
    <name evidence="2" type="ORF">BECKFW1821A_GA0114235_10109</name>
</gene>
<feature type="transmembrane region" description="Helical" evidence="1">
    <location>
        <begin position="125"/>
        <end position="142"/>
    </location>
</feature>
<evidence type="ECO:0008006" key="3">
    <source>
        <dbReference type="Google" id="ProtNLM"/>
    </source>
</evidence>
<keyword evidence="1" id="KW-1133">Transmembrane helix</keyword>
<keyword evidence="1" id="KW-0472">Membrane</keyword>
<reference evidence="2" key="1">
    <citation type="submission" date="2019-02" db="EMBL/GenBank/DDBJ databases">
        <authorList>
            <person name="Gruber-Vodicka R. H."/>
            <person name="Seah K. B. B."/>
        </authorList>
    </citation>
    <scope>NUCLEOTIDE SEQUENCE</scope>
    <source>
        <strain evidence="2">BECK_BZ15</strain>
    </source>
</reference>
<sequence length="146" mass="16336">MSAVAFDTYKFIRTLKDAGIEEKRAEAVSTAFSEAQDEAELAKKSDIRALETQMHSFETGMNARMDSFETGMNARMDSFETGINARMDTFETRMSTRMDTFETGMNTRMDVLETKMGSLDGKLDSIRWILLVLVIAVIAPAIKGLL</sequence>
<evidence type="ECO:0000313" key="2">
    <source>
        <dbReference type="EMBL" id="VFJ45527.1"/>
    </source>
</evidence>
<protein>
    <recommendedName>
        <fullName evidence="3">DUF1640 domain-containing protein</fullName>
    </recommendedName>
</protein>
<dbReference type="Gene3D" id="1.20.120.20">
    <property type="entry name" value="Apolipoprotein"/>
    <property type="match status" value="1"/>
</dbReference>
<organism evidence="2">
    <name type="scientific">Candidatus Kentrum sp. FW</name>
    <dbReference type="NCBI Taxonomy" id="2126338"/>
    <lineage>
        <taxon>Bacteria</taxon>
        <taxon>Pseudomonadati</taxon>
        <taxon>Pseudomonadota</taxon>
        <taxon>Gammaproteobacteria</taxon>
        <taxon>Candidatus Kentrum</taxon>
    </lineage>
</organism>
<dbReference type="AlphaFoldDB" id="A0A450S1I6"/>
<name>A0A450S1I6_9GAMM</name>
<accession>A0A450S1I6</accession>
<dbReference type="EMBL" id="CAADEW010000010">
    <property type="protein sequence ID" value="VFJ45527.1"/>
    <property type="molecule type" value="Genomic_DNA"/>
</dbReference>